<evidence type="ECO:0000256" key="4">
    <source>
        <dbReference type="ARBA" id="ARBA00022737"/>
    </source>
</evidence>
<keyword evidence="4" id="KW-0677">Repeat</keyword>
<dbReference type="InterPro" id="IPR001242">
    <property type="entry name" value="Condensation_dom"/>
</dbReference>
<dbReference type="SUPFAM" id="SSF47336">
    <property type="entry name" value="ACP-like"/>
    <property type="match status" value="4"/>
</dbReference>
<dbReference type="Pfam" id="PF13193">
    <property type="entry name" value="AMP-binding_C"/>
    <property type="match status" value="3"/>
</dbReference>
<dbReference type="Gene3D" id="3.40.50.12780">
    <property type="entry name" value="N-terminal domain of ligase-like"/>
    <property type="match status" value="1"/>
</dbReference>
<dbReference type="Gene3D" id="3.40.50.980">
    <property type="match status" value="6"/>
</dbReference>
<keyword evidence="5" id="KW-0045">Antibiotic biosynthesis</keyword>
<accession>A0ABW6P8P8</accession>
<dbReference type="RefSeq" id="WP_387398117.1">
    <property type="nucleotide sequence ID" value="NZ_JBIAMT010000005.1"/>
</dbReference>
<dbReference type="InterPro" id="IPR036736">
    <property type="entry name" value="ACP-like_sf"/>
</dbReference>
<keyword evidence="3" id="KW-0597">Phosphoprotein</keyword>
<feature type="domain" description="Carrier" evidence="6">
    <location>
        <begin position="3461"/>
        <end position="3536"/>
    </location>
</feature>
<dbReference type="SUPFAM" id="SSF53335">
    <property type="entry name" value="S-adenosyl-L-methionine-dependent methyltransferases"/>
    <property type="match status" value="1"/>
</dbReference>
<feature type="domain" description="Carrier" evidence="6">
    <location>
        <begin position="1352"/>
        <end position="1427"/>
    </location>
</feature>
<dbReference type="Pfam" id="PF08242">
    <property type="entry name" value="Methyltransf_12"/>
    <property type="match status" value="1"/>
</dbReference>
<dbReference type="InterPro" id="IPR045851">
    <property type="entry name" value="AMP-bd_C_sf"/>
</dbReference>
<dbReference type="SUPFAM" id="SSF140959">
    <property type="entry name" value="Indolic compounds 2,3-dioxygenase-like"/>
    <property type="match status" value="1"/>
</dbReference>
<comment type="cofactor">
    <cofactor evidence="1">
        <name>pantetheine 4'-phosphate</name>
        <dbReference type="ChEBI" id="CHEBI:47942"/>
    </cofactor>
</comment>
<dbReference type="InterPro" id="IPR023213">
    <property type="entry name" value="CAT-like_dom_sf"/>
</dbReference>
<keyword evidence="2" id="KW-0596">Phosphopantetheine</keyword>
<keyword evidence="8" id="KW-1185">Reference proteome</keyword>
<dbReference type="InterPro" id="IPR029063">
    <property type="entry name" value="SAM-dependent_MTases_sf"/>
</dbReference>
<dbReference type="Pfam" id="PF00550">
    <property type="entry name" value="PP-binding"/>
    <property type="match status" value="4"/>
</dbReference>
<dbReference type="InterPro" id="IPR004981">
    <property type="entry name" value="Trp_2_3_dOase"/>
</dbReference>
<dbReference type="InterPro" id="IPR037217">
    <property type="entry name" value="Trp/Indoleamine_2_3_dOase-like"/>
</dbReference>
<dbReference type="Gene3D" id="3.30.300.30">
    <property type="match status" value="5"/>
</dbReference>
<name>A0ABW6P8P8_9NOCA</name>
<sequence>MLNYGAQREVLGSLTAAQRSIWAAQQLRPEVPYNVAAFLTIDHDVDAERLMAACESAATRFGTPCARLSLDDGEPVFIVDRSIPHTLRCIDLRAERDPESAARDWMDNDYRRPIDVARDRLTDFALLRIADELSYFYLRTHHLLLDGYGADNLMRHIATVYSGAAPDTGEVDFSEFDLIRSADQKYQQSSRSRADAEYWKAVVREPLDITDLGGTRRPVAPRHPLIRELKCPHRLAENRNVRFDVARFVATVAVFIAKTTGQQHVSLSLPVSARTTAALKRCTGMVSNMVPLLIDVHDDDTIGALSDRVAKAMVGALRHQQFRRWPDLIAQATRPDMNIEFGPAINILDFAAPLRFGPSEVTYNVLTTYPIQDCAINIYPQLGDGAPRIQFTWNPDRYAGDDIARHITRLEMLVDRLLLADSSVTVGEVSLLATGERDLVLSEWSGARVTAPVGLAPQLLAAAVAACPDAPAVVDGAREVSYRELDQWSTRLARVLIEAGVGPERAVGVAMDRCVELVVAWWAVAKAGGVYVPLDRAHPVERITAVLDAVGAVCVVARGSGTVAGAATRPVVRVDAPDVPERSAAAITDADRPAELRVDNTAYVMFTSGSTGAPKGVAVSHAGLSGLTAAQRAVFGLGADARVSMVAAPTFDASIFDMLWAVGSAATLVVAPPQVYAGEALTAFLEDQRVSAAVLTPTVLSSLDRTRLDRVRTVITTGEACPGELVAVWAPGRRMFNGYGPSETTIGATLAPVSAGQPVSIGTPIPGICALVLDARLNPAPVGVVGELYLGGPALARGYVGRMELTAERFVANPYGEAGARVYRTGDLVRWTSTGTLDYVGRADTQIKLRGQRIELGEIENTLLACPQVSRAAATMHRSTTGAHLVAYVILDHTTTADTEIVEQWRHMNDELYDAEVAAPGFGTDFRGWNSSYTDDPIPLEEMMEWRSATVDRILAQQPRRVLEIGVGSGLVLSQIAPRCEHYVATDVSAVAIDTIAHSLEQMQIPWRDRVQLLTQPAHVTEALPRDYFDTIILNSVIQYFPNRDYLTEVIDAALDLLAPGGTMFIGDVRNHTLQGAFHTAVTLARTATTDAAEIRRRVRLAVLSEPELLLAPKFFTGWAAGHPSVAGLDIQVKRGSADNELNRYRYDVIVHTTPTPVRSLATAPTRTWTRVAGLRGLHTQLISEHPAALRITDIPRTGLITDVRLERALADGLSLADALARADAISDTVTPEQLHRVGETTGYQVAVTWGTHPGTLDAVFLTPTDPHRRHAPPLTDLYLPATGDHRITAHANAPHTDTEIAAIRQRLSSWLPDYMVPAQIVVLDEFPLTSSGKIDRQALPAPTFAAAPFREPQTRAEKIIAEAFAEVLGRDRAGLDDDFFALGGNSLTATRVSARLQLALGREVPVRYLFDASTVEGLADYLNQHRGGPAQSTLQVVPRPERVPLSYAQQRLWFIDQLQGPSPVYNMPIAFRINGPLDTDALDAALDDVIARHESLRTIFPDTDGVPFQQVLPARAGMWRRDGAAVLPLPEQDLTDALAELARYRFDLSTDIPIRAQIYSLGPEQYVVGIVLHHIAFDGWSPAPMARDVSEAYRARRHGHAPDRTPLPVQYVDYALWQRTQLGELHDPHSRIAIELEYWEHTLAGMPEHLDLPTDRPYPPTTDHHGASVVIDWPAELQQHIAEVARDHNATSFMVVQTALAVLLSTISTSTDVPIGFVVAGRGDPALDELVGFFVNTLVLRVDLAGDPTFTDLLTQVRTRSLEAFEHQHVPFEVLVERLNPARSLMHHPLIQVLLAWQNFAGNNDPGAGFVLEDLDVTSLPLDTHAARMDIAFSFGERFTDTGEPAGLTGAVEFRTDIFDTTTIDTLIHRLERTLNAITSNPRRSLSSVDLLDESEHTRLDEIGNRAGLDAHTFPAMSVPALFAAQVARTPNAMALSCGDRSYSYRQLEEAANRLAHLLTDRGVGPGCVVGLLMQRSAEAIIAIAAVLETGAAYLPIDPEHPRARIEFMLTDATPAAIITTADLAGRLDGIDIPIIDIDDPARHTQPSTPLPAPSPDTIAYLIYTSGTTGVPKGVAATHHNVTQLLVPLDVTPAPEQVWAQCHSLAFDVSVWEIWGALLHGGRLVVIPDSITRSPNDFHDVLAAEHVTVLTQTPTAAAMLTPRGLESVTLILGGEFCPAQVVDQWAPAHAVINGYGPTETTMCVSLTAPLAPGSGTPPIGSPVPGAALFVLDRRLRPVPVGVAGELYVAGTGVSPGYWRRTALTASRFVACPFGGTGARMYRTGDLVRWANDGQLHYVARADEQVKIRGYRIECGEIRTTLTQLDGIEQAAVITREDRPGDKRLVAYITGTANPDEIRAQLPEQLPAYMVPAAIMTLDALPLTVNGKLDTRALPAPEYTAGGYRAPSTPVEEILTTIYAHTLGLDRVGIDDSFFDLGGDSLSAMRLIAAINTTLDTDLSVRTVFDTPTVAHLAPRVDSAGTSRLPRLTPVERPAVIPLSYAQQRLWFIDQLQGPSPVYNMPIAFRIKGPLDTEALAAALDDVLARHESLRTIFPDTDGVPFQHVLPARAGMWRRDGAAVAPLPEQDLTDTLAELARYRFDLSTEIPIRAQIYSIGPEQYIVAIVLHHIAFDGWSPIPMARDVSEAYRARRHGHAPGWAPLAVQYVDYALWQRTQLGELYDPHSRIAVELEYWEHTLAGMPEHLDLPTDRPYPPTTDQHGASVTIDWPGELQQRIAEVAREHNATSFMVVQAALSILLSKISANRDVAVGFAVAGRDDPALDELVGFFVNTLVLRVELAEDRTFTDVLTQVRTRSLEAFEHQHVPFEVLVERLNPARSLTHHPLIQVLLAWQNFAGNNDPTAGLALEDLQVTSLPLDTHSARMDIALSLGERFTDTGDPAGLTGAVEFRTDIFDTTTIDTLIQRLERVLVAITTDPEQPLSSVDLLDESEHTRIDTIGNRAVLHTDRPSSPSVSALFAEQAARTPDAVALSCGDRSYSYRQLDQAANRLAHLLTDRGVGPGCVVGLLMQRSAQAITAIAAVLETGAAYLPIDPEHPRARIEFMLTDATPAAIITTADLAGRLDGIDIPIIDADDPTLDNRPSTPLPAPSPDNIAYFIYTSGTTGTPKGVAATHHNVTQLLVSLDTGAAPASEQVWAQCHSLAFDVSVWEIWAPLLHGGRLVVIPDSITRSPNDFHDVLAAEHVTMLTQTPTAAAMLTPQGLESVTLILGGEFCPAQVVDQWAPAHTVINGYGPTETTMCVTLTTPLTPGSGAPPIGAPVPAAALFVLDEWLRPVPIGVPGELYVAGAGVSCGYWRRPGLTASRFVACPFGGTGTRMYRTGDLVRWTNDGQLHYVARADEQVKIRGYRIECGEIRTTLTQLDGIEQAAVITREDRPGDKRLIAYITGTANPDEIRAQLTQHLPAYMIPAAIMTLDALPLTVNGKLDTRALPAPEYTTSHYRAPTTPTEEILTTIYARILGLDHIGIDDSFFDLGGDSLSAMRLIAAINTTLDTDLSVRTVFDTPTVAHLAPRVDSAGTSRLPRLTPVERPDAIPLSYAQQRLWFIDQLQGPSPVYNVAAALRLSGGLDVDALGAALADVVGRHESLRTVFRATEGTPRQVVIPVERVIFRCEVVDATGWSHTRLDAAVNEAARYPFDLAAEIPLRAQLFGVSDQEHVLVIVMHHIAADGWSLTPLAADLSAAYASRCAGRAPSWAPLAVQYVDYALWQRIQLGELHDPHSRITTELEYWEQTLAGMPEHLDLPTDRPYPATTDQHGARVVIDWPAELQQHLTRTAREHDATNFMVIQAALTILLSKISANPDVAVGFAVAGRGDPALDELVGFFVNTLVLRVDLTGDPTLTDLLTQVRTRSLEAFEHQHVPFEVLVERLNPARSLTHHPLIQVLLAWQNFAGNNDPTAGLALEDLQVTSLPLDTHSARMDIALSLGERFTDTGDPAGLTGAVEFRTDIFDTTTIDTLIQRLERVLVAITTDPEQPLSSVDLLDESEHTRLDEISNRAALHTHTSSAMSVPALFAAQVARTPNATALTCGEDSWTYQQLDRTANRLAHLLTGHGVGPGCVVGILMERSAEAITALTAVLETGAAYLPIDPEHPRARIEFMLTDATPAAIITTADLAGRLDGIDIPIIDADDPTLDNQPSTPLPAPSPDNIAYFIYTSGTTGTPKGVATAHHNITQLLTNLNIGPTPASEQVWAQCHSLAFDVSVWEIWSPLLHGGRLVVIPDSITRSPNDFHDVLAAEHVTMLTQTPTAAAMLTPQGLESVTLILGGELCPAHIIDQWAPAHAVLNGYGPTETTMCVTLTTPLSGGSGRPPIGAAVPEAALFVLDRRLQPVPIGVTGELYVAGAGVGYGYWRRPALTASRFVACPYAPGTRMYRTGDLVRWANDGQLHYVARADEQVKIRGYRIECGEIRTALTQLDGIEQAAVITREDQPGNKRLIAYITGTANPDEIRTQLTRKLPTYMIPAAIMTLPALPLTVNGKLDTRALPAPEYTTNHYRAPTTPTEEILTTIYAHTLGLDRVGIDDSFFDLGGDSISSMQVVARARTAGLVFRPRDIFVEQTVARLAEVAEVAGNADRPIDEGLGPVVATPIMRWLHSVHGPIEQFNLMALLQAPAGVTETDVVEMVQALLDRHAMLRLRVDDDGAGGWSLQVPEAGAVDASACLHSVDELSDEELTKAQSRLNPAAGVMLAALWVASTRQLALVVNHLAVDVVSWRILLDDLNTAWAQHRAGQQVVLPTAGTSFARWAALLAEHARRPETVGQAAAWRKLTAIPAALPAVQPEDTFATAEHMEVSLDAETTRTILGEVPAALHAGVHEILLIAFALAWTEFLGNGGTPIGIDVEGHGRDEELAPDVDLSRTVGWFTTKYPVSLSVGGLSWSQVAAGETALGAVIHDAEEQLRTVPNPVTYGMLRYLNTDVEVTGSDPQIGFNYLGRLGVPVLDASADGDVWRIGYWGSLFTDSGNADRAMPLAHTAAVNAVTVDSDSGPHLHAQWTWASSKLDRAAITRLSRLWFEALGGICAYARQGGTTMTRSDTAPAQDCQQHIDADSVDTFPAACPVGDLADHTGAPGAEKKPGKERLSYANYLHLDELLGAVQPLFANGDRSAWSDERYFLIVHQTSELWVSQILMDLELALESARRAEFDRAIDRMKRANAVLELMMSTESALQHLAVDAFQQFRPRLQGVSAAQSTQLATMLAGVRHAPVTALLEIVDDRRDGDSKDRRQRVHLGAQLDVFIAGLTRWRLNHLDVVRRFIGDRRGTGGTVGLGFLIDRLSEGSRR</sequence>
<dbReference type="PANTHER" id="PTHR45527:SF1">
    <property type="entry name" value="FATTY ACID SYNTHASE"/>
    <property type="match status" value="1"/>
</dbReference>
<dbReference type="PROSITE" id="PS00455">
    <property type="entry name" value="AMP_BINDING"/>
    <property type="match status" value="4"/>
</dbReference>
<evidence type="ECO:0000256" key="3">
    <source>
        <dbReference type="ARBA" id="ARBA00022553"/>
    </source>
</evidence>
<dbReference type="SMART" id="SM00823">
    <property type="entry name" value="PKS_PP"/>
    <property type="match status" value="4"/>
</dbReference>
<dbReference type="Gene3D" id="1.20.58.480">
    <property type="match status" value="2"/>
</dbReference>
<dbReference type="Pfam" id="PF00501">
    <property type="entry name" value="AMP-binding"/>
    <property type="match status" value="4"/>
</dbReference>
<dbReference type="EMBL" id="JBIAMT010000005">
    <property type="protein sequence ID" value="MFF0499535.1"/>
    <property type="molecule type" value="Genomic_DNA"/>
</dbReference>
<dbReference type="Gene3D" id="2.30.38.10">
    <property type="entry name" value="Luciferase, Domain 3"/>
    <property type="match status" value="3"/>
</dbReference>
<dbReference type="InterPro" id="IPR006162">
    <property type="entry name" value="Ppantetheine_attach_site"/>
</dbReference>
<dbReference type="PROSITE" id="PS50075">
    <property type="entry name" value="CARRIER"/>
    <property type="match status" value="4"/>
</dbReference>
<dbReference type="Pfam" id="PF00668">
    <property type="entry name" value="Condensation"/>
    <property type="match status" value="5"/>
</dbReference>
<comment type="caution">
    <text evidence="7">The sequence shown here is derived from an EMBL/GenBank/DDBJ whole genome shotgun (WGS) entry which is preliminary data.</text>
</comment>
<evidence type="ECO:0000256" key="1">
    <source>
        <dbReference type="ARBA" id="ARBA00001957"/>
    </source>
</evidence>
<dbReference type="InterPro" id="IPR009081">
    <property type="entry name" value="PP-bd_ACP"/>
</dbReference>
<dbReference type="InterPro" id="IPR025110">
    <property type="entry name" value="AMP-bd_C"/>
</dbReference>
<reference evidence="7 8" key="1">
    <citation type="submission" date="2024-10" db="EMBL/GenBank/DDBJ databases">
        <title>The Natural Products Discovery Center: Release of the First 8490 Sequenced Strains for Exploring Actinobacteria Biosynthetic Diversity.</title>
        <authorList>
            <person name="Kalkreuter E."/>
            <person name="Kautsar S.A."/>
            <person name="Yang D."/>
            <person name="Bader C.D."/>
            <person name="Teijaro C.N."/>
            <person name="Fluegel L."/>
            <person name="Davis C.M."/>
            <person name="Simpson J.R."/>
            <person name="Lauterbach L."/>
            <person name="Steele A.D."/>
            <person name="Gui C."/>
            <person name="Meng S."/>
            <person name="Li G."/>
            <person name="Viehrig K."/>
            <person name="Ye F."/>
            <person name="Su P."/>
            <person name="Kiefer A.F."/>
            <person name="Nichols A."/>
            <person name="Cepeda A.J."/>
            <person name="Yan W."/>
            <person name="Fan B."/>
            <person name="Jiang Y."/>
            <person name="Adhikari A."/>
            <person name="Zheng C.-J."/>
            <person name="Schuster L."/>
            <person name="Cowan T.M."/>
            <person name="Smanski M.J."/>
            <person name="Chevrette M.G."/>
            <person name="De Carvalho L.P.S."/>
            <person name="Shen B."/>
        </authorList>
    </citation>
    <scope>NUCLEOTIDE SEQUENCE [LARGE SCALE GENOMIC DNA]</scope>
    <source>
        <strain evidence="7 8">NPDC004119</strain>
    </source>
</reference>
<dbReference type="InterPro" id="IPR042099">
    <property type="entry name" value="ANL_N_sf"/>
</dbReference>
<dbReference type="SUPFAM" id="SSF52777">
    <property type="entry name" value="CoA-dependent acyltransferases"/>
    <property type="match status" value="10"/>
</dbReference>
<dbReference type="CDD" id="cd19540">
    <property type="entry name" value="LCL_NRPS-like"/>
    <property type="match status" value="3"/>
</dbReference>
<dbReference type="SMART" id="SM01294">
    <property type="entry name" value="PKS_PP_betabranch"/>
    <property type="match status" value="1"/>
</dbReference>
<gene>
    <name evidence="7" type="ORF">ACFYU5_24270</name>
</gene>
<evidence type="ECO:0000313" key="7">
    <source>
        <dbReference type="EMBL" id="MFF0499535.1"/>
    </source>
</evidence>
<organism evidence="7 8">
    <name type="scientific">Nocardia aobensis</name>
    <dbReference type="NCBI Taxonomy" id="257277"/>
    <lineage>
        <taxon>Bacteria</taxon>
        <taxon>Bacillati</taxon>
        <taxon>Actinomycetota</taxon>
        <taxon>Actinomycetes</taxon>
        <taxon>Mycobacteriales</taxon>
        <taxon>Nocardiaceae</taxon>
        <taxon>Nocardia</taxon>
    </lineage>
</organism>
<dbReference type="Gene3D" id="1.10.1200.10">
    <property type="entry name" value="ACP-like"/>
    <property type="match status" value="4"/>
</dbReference>
<dbReference type="InterPro" id="IPR020845">
    <property type="entry name" value="AMP-binding_CS"/>
</dbReference>
<protein>
    <submittedName>
        <fullName evidence="7">Amino acid adenylation domain-containing protein</fullName>
    </submittedName>
</protein>
<evidence type="ECO:0000313" key="8">
    <source>
        <dbReference type="Proteomes" id="UP001601442"/>
    </source>
</evidence>
<dbReference type="InterPro" id="IPR010060">
    <property type="entry name" value="NRPS_synth"/>
</dbReference>
<evidence type="ECO:0000256" key="2">
    <source>
        <dbReference type="ARBA" id="ARBA00022450"/>
    </source>
</evidence>
<dbReference type="Gene3D" id="3.40.50.150">
    <property type="entry name" value="Vaccinia Virus protein VP39"/>
    <property type="match status" value="1"/>
</dbReference>
<dbReference type="InterPro" id="IPR020806">
    <property type="entry name" value="PKS_PP-bd"/>
</dbReference>
<dbReference type="SUPFAM" id="SSF56801">
    <property type="entry name" value="Acetyl-CoA synthetase-like"/>
    <property type="match status" value="4"/>
</dbReference>
<dbReference type="Pfam" id="PF03301">
    <property type="entry name" value="Trp_dioxygenase"/>
    <property type="match status" value="1"/>
</dbReference>
<feature type="domain" description="Carrier" evidence="6">
    <location>
        <begin position="4515"/>
        <end position="4589"/>
    </location>
</feature>
<dbReference type="Proteomes" id="UP001601442">
    <property type="component" value="Unassembled WGS sequence"/>
</dbReference>
<dbReference type="PROSITE" id="PS00012">
    <property type="entry name" value="PHOSPHOPANTETHEINE"/>
    <property type="match status" value="4"/>
</dbReference>
<dbReference type="Gene3D" id="3.30.559.30">
    <property type="entry name" value="Nonribosomal peptide synthetase, condensation domain"/>
    <property type="match status" value="5"/>
</dbReference>
<dbReference type="InterPro" id="IPR010071">
    <property type="entry name" value="AA_adenyl_dom"/>
</dbReference>
<dbReference type="NCBIfam" id="TIGR01720">
    <property type="entry name" value="NRPS-para261"/>
    <property type="match status" value="1"/>
</dbReference>
<dbReference type="PANTHER" id="PTHR45527">
    <property type="entry name" value="NONRIBOSOMAL PEPTIDE SYNTHETASE"/>
    <property type="match status" value="1"/>
</dbReference>
<dbReference type="CDD" id="cd05930">
    <property type="entry name" value="A_NRPS"/>
    <property type="match status" value="1"/>
</dbReference>
<dbReference type="CDD" id="cd02440">
    <property type="entry name" value="AdoMet_MTases"/>
    <property type="match status" value="1"/>
</dbReference>
<feature type="domain" description="Carrier" evidence="6">
    <location>
        <begin position="2406"/>
        <end position="2481"/>
    </location>
</feature>
<dbReference type="NCBIfam" id="NF003417">
    <property type="entry name" value="PRK04813.1"/>
    <property type="match status" value="5"/>
</dbReference>
<evidence type="ECO:0000259" key="6">
    <source>
        <dbReference type="PROSITE" id="PS50075"/>
    </source>
</evidence>
<dbReference type="Gene3D" id="3.30.559.10">
    <property type="entry name" value="Chloramphenicol acetyltransferase-like domain"/>
    <property type="match status" value="5"/>
</dbReference>
<dbReference type="NCBIfam" id="TIGR01733">
    <property type="entry name" value="AA-adenyl-dom"/>
    <property type="match status" value="4"/>
</dbReference>
<proteinExistence type="predicted"/>
<evidence type="ECO:0000256" key="5">
    <source>
        <dbReference type="ARBA" id="ARBA00023194"/>
    </source>
</evidence>
<dbReference type="InterPro" id="IPR013217">
    <property type="entry name" value="Methyltransf_12"/>
</dbReference>
<dbReference type="InterPro" id="IPR000873">
    <property type="entry name" value="AMP-dep_synth/lig_dom"/>
</dbReference>